<protein>
    <submittedName>
        <fullName evidence="2">Uncharacterized protein</fullName>
    </submittedName>
</protein>
<keyword evidence="1" id="KW-0812">Transmembrane</keyword>
<evidence type="ECO:0000313" key="3">
    <source>
        <dbReference type="Proteomes" id="UP001295684"/>
    </source>
</evidence>
<keyword evidence="1" id="KW-1133">Transmembrane helix</keyword>
<reference evidence="2" key="1">
    <citation type="submission" date="2023-07" db="EMBL/GenBank/DDBJ databases">
        <authorList>
            <consortium name="AG Swart"/>
            <person name="Singh M."/>
            <person name="Singh A."/>
            <person name="Seah K."/>
            <person name="Emmerich C."/>
        </authorList>
    </citation>
    <scope>NUCLEOTIDE SEQUENCE</scope>
    <source>
        <strain evidence="2">DP1</strain>
    </source>
</reference>
<proteinExistence type="predicted"/>
<evidence type="ECO:0000313" key="2">
    <source>
        <dbReference type="EMBL" id="CAI2361517.1"/>
    </source>
</evidence>
<accession>A0AAD1X7E0</accession>
<keyword evidence="3" id="KW-1185">Reference proteome</keyword>
<dbReference type="Proteomes" id="UP001295684">
    <property type="component" value="Unassembled WGS sequence"/>
</dbReference>
<feature type="transmembrane region" description="Helical" evidence="1">
    <location>
        <begin position="15"/>
        <end position="36"/>
    </location>
</feature>
<sequence length="128" mass="14222">MSVWCHQLCYGSLEYFLLVSGLCLGLCSSDKGFLVYLRTCSVQPRSVLLVEGLPGLEGYLGVIVAAAVYYGFSVFSRCEICEEGVFLELVQGLLDFSVDFDEVVVFFIVDDFIKPSLDLPDFFIVFLG</sequence>
<evidence type="ECO:0000256" key="1">
    <source>
        <dbReference type="SAM" id="Phobius"/>
    </source>
</evidence>
<comment type="caution">
    <text evidence="2">The sequence shown here is derived from an EMBL/GenBank/DDBJ whole genome shotgun (WGS) entry which is preliminary data.</text>
</comment>
<name>A0AAD1X7E0_EUPCR</name>
<gene>
    <name evidence="2" type="ORF">ECRASSUSDP1_LOCUS2828</name>
</gene>
<feature type="transmembrane region" description="Helical" evidence="1">
    <location>
        <begin position="48"/>
        <end position="72"/>
    </location>
</feature>
<dbReference type="AlphaFoldDB" id="A0AAD1X7E0"/>
<keyword evidence="1" id="KW-0472">Membrane</keyword>
<dbReference type="EMBL" id="CAMPGE010002707">
    <property type="protein sequence ID" value="CAI2361517.1"/>
    <property type="molecule type" value="Genomic_DNA"/>
</dbReference>
<organism evidence="2 3">
    <name type="scientific">Euplotes crassus</name>
    <dbReference type="NCBI Taxonomy" id="5936"/>
    <lineage>
        <taxon>Eukaryota</taxon>
        <taxon>Sar</taxon>
        <taxon>Alveolata</taxon>
        <taxon>Ciliophora</taxon>
        <taxon>Intramacronucleata</taxon>
        <taxon>Spirotrichea</taxon>
        <taxon>Hypotrichia</taxon>
        <taxon>Euplotida</taxon>
        <taxon>Euplotidae</taxon>
        <taxon>Moneuplotes</taxon>
    </lineage>
</organism>